<reference evidence="1 2" key="1">
    <citation type="submission" date="2018-12" db="EMBL/GenBank/DDBJ databases">
        <authorList>
            <consortium name="Pathogen Informatics"/>
        </authorList>
    </citation>
    <scope>NUCLEOTIDE SEQUENCE [LARGE SCALE GENOMIC DNA]</scope>
    <source>
        <strain evidence="1 2">NCTC8284</strain>
    </source>
</reference>
<keyword evidence="1" id="KW-0418">Kinase</keyword>
<keyword evidence="1" id="KW-0808">Transferase</keyword>
<proteinExistence type="predicted"/>
<dbReference type="AlphaFoldDB" id="A0A3S4U789"/>
<dbReference type="EMBL" id="LR134405">
    <property type="protein sequence ID" value="VEH66918.1"/>
    <property type="molecule type" value="Genomic_DNA"/>
</dbReference>
<dbReference type="Proteomes" id="UP000278733">
    <property type="component" value="Chromosome"/>
</dbReference>
<accession>A0A3S4U789</accession>
<evidence type="ECO:0000313" key="1">
    <source>
        <dbReference type="EMBL" id="VEH66918.1"/>
    </source>
</evidence>
<protein>
    <submittedName>
        <fullName evidence="1">Protein kinase-like domain protein</fullName>
    </submittedName>
</protein>
<evidence type="ECO:0000313" key="2">
    <source>
        <dbReference type="Proteomes" id="UP000278733"/>
    </source>
</evidence>
<dbReference type="KEGG" id="rpne:NCTC8284_02100"/>
<gene>
    <name evidence="1" type="ORF">NCTC8284_02100</name>
</gene>
<sequence length="55" mass="6169">MSISQWTDDPSCSEEQKFSILSDASQALIGLHKKGLVHGRPAIRDIIWNNSKVIF</sequence>
<organism evidence="1 2">
    <name type="scientific">Rodentibacter pneumotropicus</name>
    <dbReference type="NCBI Taxonomy" id="758"/>
    <lineage>
        <taxon>Bacteria</taxon>
        <taxon>Pseudomonadati</taxon>
        <taxon>Pseudomonadota</taxon>
        <taxon>Gammaproteobacteria</taxon>
        <taxon>Pasteurellales</taxon>
        <taxon>Pasteurellaceae</taxon>
        <taxon>Rodentibacter</taxon>
    </lineage>
</organism>
<name>A0A3S4U789_9PAST</name>
<dbReference type="GO" id="GO:0016301">
    <property type="term" value="F:kinase activity"/>
    <property type="evidence" value="ECO:0007669"/>
    <property type="project" value="UniProtKB-KW"/>
</dbReference>